<dbReference type="RefSeq" id="WP_005961528.1">
    <property type="nucleotide sequence ID" value="NZ_CP040505.1"/>
</dbReference>
<organism evidence="2 3">
    <name type="scientific">Schaalia cardiffensis F0333</name>
    <dbReference type="NCBI Taxonomy" id="888050"/>
    <lineage>
        <taxon>Bacteria</taxon>
        <taxon>Bacillati</taxon>
        <taxon>Actinomycetota</taxon>
        <taxon>Actinomycetes</taxon>
        <taxon>Actinomycetales</taxon>
        <taxon>Actinomycetaceae</taxon>
        <taxon>Schaalia</taxon>
    </lineage>
</organism>
<evidence type="ECO:0000313" key="2">
    <source>
        <dbReference type="EMBL" id="ENO19125.1"/>
    </source>
</evidence>
<evidence type="ECO:0000313" key="3">
    <source>
        <dbReference type="Proteomes" id="UP000013015"/>
    </source>
</evidence>
<name>N6W985_9ACTO</name>
<dbReference type="EMBL" id="AQHZ01000001">
    <property type="protein sequence ID" value="ENO19125.1"/>
    <property type="molecule type" value="Genomic_DNA"/>
</dbReference>
<feature type="compositionally biased region" description="Basic and acidic residues" evidence="1">
    <location>
        <begin position="66"/>
        <end position="77"/>
    </location>
</feature>
<keyword evidence="3" id="KW-1185">Reference proteome</keyword>
<proteinExistence type="predicted"/>
<dbReference type="PATRIC" id="fig|888050.3.peg.43"/>
<gene>
    <name evidence="2" type="ORF">HMPREF9004_0044</name>
</gene>
<sequence length="320" mass="34618">MELTLARDYGDGVDLTLSGRIEELLPSALAQPRASISIESAPSLKVPLGFRYLYSAPVTSRVSQASEKRTAEARTPEGDMGETSAVGERVPLGEAEEKPRTLVVLGMNPNTAANAREGKLIDDATTRDIRALAANPLTTPGKHPFTRVLFLTMGPFRGIINKGGLAIADALADFAFYEAQHTVNMHLIPALLESLSRDEGGLDILAMWGTTGDKASGRFALPGVRDLRHTLLALADQESVRWYNFGLTSAGAPRNYAGLRYLKGMSVVQKALRTYTLTPQTLQAFHCESAWLSLNDPRARMDRATLEGALRLPKGVASRS</sequence>
<feature type="region of interest" description="Disordered" evidence="1">
    <location>
        <begin position="63"/>
        <end position="93"/>
    </location>
</feature>
<dbReference type="AlphaFoldDB" id="N6W985"/>
<dbReference type="STRING" id="888050.HMPREF9004_0044"/>
<dbReference type="Proteomes" id="UP000013015">
    <property type="component" value="Unassembled WGS sequence"/>
</dbReference>
<reference evidence="2 3" key="1">
    <citation type="submission" date="2013-03" db="EMBL/GenBank/DDBJ databases">
        <title>Reference genome for the Human Microbiome Project.</title>
        <authorList>
            <person name="Aqrawi P."/>
            <person name="Ayvaz T."/>
            <person name="Bess C."/>
            <person name="Blankenburg K."/>
            <person name="Coyle M."/>
            <person name="Deng J."/>
            <person name="Forbes L."/>
            <person name="Fowler G."/>
            <person name="Francisco L."/>
            <person name="Fu Q."/>
            <person name="Gibbs R."/>
            <person name="Gross S."/>
            <person name="Gubbala S."/>
            <person name="Hale W."/>
            <person name="Hemphill L."/>
            <person name="Highlander S."/>
            <person name="Hirani K."/>
            <person name="Jackson L."/>
            <person name="Jakkamsetti A."/>
            <person name="Javaid M."/>
            <person name="Jayaseelan J.C."/>
            <person name="Jiang H."/>
            <person name="Joshi V."/>
            <person name="Korchina V."/>
            <person name="Kovar C."/>
            <person name="Lara F."/>
            <person name="Lee S."/>
            <person name="Liu Y."/>
            <person name="Mata R."/>
            <person name="Mathew T."/>
            <person name="Munidasa M."/>
            <person name="Muzny D."/>
            <person name="Nazareth L."/>
            <person name="Ngo R."/>
            <person name="Nguyen L."/>
            <person name="Nguyen N."/>
            <person name="Okwuonu G."/>
            <person name="Ongeri F."/>
            <person name="Palculict T."/>
            <person name="Patil S."/>
            <person name="Petrosino J."/>
            <person name="Pham C."/>
            <person name="Pham P."/>
            <person name="Pu L.-L."/>
            <person name="Qin X."/>
            <person name="Qu J."/>
            <person name="Reid J."/>
            <person name="Ross M."/>
            <person name="Ruth R."/>
            <person name="Saada N."/>
            <person name="San Lucas F."/>
            <person name="Santibanez J."/>
            <person name="Shang Y."/>
            <person name="Simmons D."/>
            <person name="Song X.-Z."/>
            <person name="Tang L.-Y."/>
            <person name="Thornton R."/>
            <person name="Warren J."/>
            <person name="Weissenberger G."/>
            <person name="Wilczek-Boney K."/>
            <person name="Worley K."/>
            <person name="Youmans B."/>
            <person name="Zhang J."/>
            <person name="Zhang L."/>
            <person name="Zhao Z."/>
            <person name="Zhou C."/>
            <person name="Zhu D."/>
            <person name="Zhu Y."/>
        </authorList>
    </citation>
    <scope>NUCLEOTIDE SEQUENCE [LARGE SCALE GENOMIC DNA]</scope>
    <source>
        <strain evidence="2 3">F0333</strain>
    </source>
</reference>
<accession>N6W985</accession>
<protein>
    <submittedName>
        <fullName evidence="2">Uncharacterized protein</fullName>
    </submittedName>
</protein>
<comment type="caution">
    <text evidence="2">The sequence shown here is derived from an EMBL/GenBank/DDBJ whole genome shotgun (WGS) entry which is preliminary data.</text>
</comment>
<evidence type="ECO:0000256" key="1">
    <source>
        <dbReference type="SAM" id="MobiDB-lite"/>
    </source>
</evidence>
<dbReference type="HOGENOM" id="CLU_867746_0_0_11"/>